<proteinExistence type="predicted"/>
<feature type="domain" description="Cytochrome c" evidence="8">
    <location>
        <begin position="27"/>
        <end position="106"/>
    </location>
</feature>
<dbReference type="InterPro" id="IPR009056">
    <property type="entry name" value="Cyt_c-like_dom"/>
</dbReference>
<dbReference type="RefSeq" id="WP_163680244.1">
    <property type="nucleotide sequence ID" value="NZ_JAAIYP010000038.1"/>
</dbReference>
<keyword evidence="10" id="KW-1185">Reference proteome</keyword>
<dbReference type="SUPFAM" id="SSF46626">
    <property type="entry name" value="Cytochrome c"/>
    <property type="match status" value="1"/>
</dbReference>
<dbReference type="InterPro" id="IPR050597">
    <property type="entry name" value="Cytochrome_c_Oxidase_Subunit"/>
</dbReference>
<dbReference type="AlphaFoldDB" id="A0A7C9UUN1"/>
<protein>
    <submittedName>
        <fullName evidence="9">Cytochrome c</fullName>
    </submittedName>
</protein>
<keyword evidence="2 6" id="KW-0349">Heme</keyword>
<keyword evidence="5 6" id="KW-0408">Iron</keyword>
<keyword evidence="7" id="KW-0732">Signal</keyword>
<comment type="caution">
    <text evidence="9">The sequence shown here is derived from an EMBL/GenBank/DDBJ whole genome shotgun (WGS) entry which is preliminary data.</text>
</comment>
<dbReference type="Gene3D" id="1.10.760.10">
    <property type="entry name" value="Cytochrome c-like domain"/>
    <property type="match status" value="1"/>
</dbReference>
<accession>A0A7C9UUN1</accession>
<evidence type="ECO:0000256" key="3">
    <source>
        <dbReference type="ARBA" id="ARBA00022723"/>
    </source>
</evidence>
<organism evidence="9 10">
    <name type="scientific">Magnetospirillum aberrantis SpK</name>
    <dbReference type="NCBI Taxonomy" id="908842"/>
    <lineage>
        <taxon>Bacteria</taxon>
        <taxon>Pseudomonadati</taxon>
        <taxon>Pseudomonadota</taxon>
        <taxon>Alphaproteobacteria</taxon>
        <taxon>Rhodospirillales</taxon>
        <taxon>Rhodospirillaceae</taxon>
        <taxon>Magnetospirillum</taxon>
    </lineage>
</organism>
<dbReference type="GO" id="GO:0009055">
    <property type="term" value="F:electron transfer activity"/>
    <property type="evidence" value="ECO:0007669"/>
    <property type="project" value="InterPro"/>
</dbReference>
<dbReference type="InterPro" id="IPR036909">
    <property type="entry name" value="Cyt_c-like_dom_sf"/>
</dbReference>
<keyword evidence="1" id="KW-0813">Transport</keyword>
<sequence length="109" mass="11648">MTANRLILSLSTLAILAQTTFAIAAGDSIQEAQQLVNDLCATCHSVDGVSADDAFPNLAGQKHGYLVKQLTDFRSKARDNETMGPIAETLDDRMIDALATYYSSLPAGK</sequence>
<evidence type="ECO:0000256" key="6">
    <source>
        <dbReference type="PROSITE-ProRule" id="PRU00433"/>
    </source>
</evidence>
<dbReference type="Pfam" id="PF00034">
    <property type="entry name" value="Cytochrom_C"/>
    <property type="match status" value="1"/>
</dbReference>
<evidence type="ECO:0000313" key="9">
    <source>
        <dbReference type="EMBL" id="NFV81007.1"/>
    </source>
</evidence>
<evidence type="ECO:0000256" key="1">
    <source>
        <dbReference type="ARBA" id="ARBA00022448"/>
    </source>
</evidence>
<dbReference type="PANTHER" id="PTHR33751">
    <property type="entry name" value="CBB3-TYPE CYTOCHROME C OXIDASE SUBUNIT FIXP"/>
    <property type="match status" value="1"/>
</dbReference>
<dbReference type="Proteomes" id="UP000480684">
    <property type="component" value="Unassembled WGS sequence"/>
</dbReference>
<keyword evidence="3 6" id="KW-0479">Metal-binding</keyword>
<dbReference type="EMBL" id="JAAIYP010000038">
    <property type="protein sequence ID" value="NFV81007.1"/>
    <property type="molecule type" value="Genomic_DNA"/>
</dbReference>
<dbReference type="GO" id="GO:0046872">
    <property type="term" value="F:metal ion binding"/>
    <property type="evidence" value="ECO:0007669"/>
    <property type="project" value="UniProtKB-KW"/>
</dbReference>
<evidence type="ECO:0000259" key="8">
    <source>
        <dbReference type="PROSITE" id="PS51007"/>
    </source>
</evidence>
<evidence type="ECO:0000256" key="7">
    <source>
        <dbReference type="SAM" id="SignalP"/>
    </source>
</evidence>
<feature type="signal peptide" evidence="7">
    <location>
        <begin position="1"/>
        <end position="24"/>
    </location>
</feature>
<gene>
    <name evidence="9" type="ORF">G4223_12890</name>
</gene>
<dbReference type="PROSITE" id="PS51007">
    <property type="entry name" value="CYTC"/>
    <property type="match status" value="1"/>
</dbReference>
<dbReference type="PANTHER" id="PTHR33751:SF9">
    <property type="entry name" value="CYTOCHROME C4"/>
    <property type="match status" value="1"/>
</dbReference>
<reference evidence="9 10" key="1">
    <citation type="submission" date="2020-02" db="EMBL/GenBank/DDBJ databases">
        <authorList>
            <person name="Dziuba M."/>
            <person name="Kuznetsov B."/>
            <person name="Mardanov A."/>
            <person name="Ravin N."/>
            <person name="Grouzdev D."/>
        </authorList>
    </citation>
    <scope>NUCLEOTIDE SEQUENCE [LARGE SCALE GENOMIC DNA]</scope>
    <source>
        <strain evidence="9 10">SpK</strain>
    </source>
</reference>
<feature type="chain" id="PRO_5028950393" evidence="7">
    <location>
        <begin position="25"/>
        <end position="109"/>
    </location>
</feature>
<evidence type="ECO:0000256" key="4">
    <source>
        <dbReference type="ARBA" id="ARBA00022982"/>
    </source>
</evidence>
<keyword evidence="4" id="KW-0249">Electron transport</keyword>
<evidence type="ECO:0000256" key="2">
    <source>
        <dbReference type="ARBA" id="ARBA00022617"/>
    </source>
</evidence>
<name>A0A7C9UUN1_9PROT</name>
<evidence type="ECO:0000313" key="10">
    <source>
        <dbReference type="Proteomes" id="UP000480684"/>
    </source>
</evidence>
<evidence type="ECO:0000256" key="5">
    <source>
        <dbReference type="ARBA" id="ARBA00023004"/>
    </source>
</evidence>
<dbReference type="GO" id="GO:0020037">
    <property type="term" value="F:heme binding"/>
    <property type="evidence" value="ECO:0007669"/>
    <property type="project" value="InterPro"/>
</dbReference>